<dbReference type="AlphaFoldDB" id="A0AAI8XNG6"/>
<organism evidence="2 4">
    <name type="scientific">Mycolicibacterium mageritense</name>
    <name type="common">Mycobacterium mageritense</name>
    <dbReference type="NCBI Taxonomy" id="53462"/>
    <lineage>
        <taxon>Bacteria</taxon>
        <taxon>Bacillati</taxon>
        <taxon>Actinomycetota</taxon>
        <taxon>Actinomycetes</taxon>
        <taxon>Mycobacteriales</taxon>
        <taxon>Mycobacteriaceae</taxon>
        <taxon>Mycolicibacterium</taxon>
    </lineage>
</organism>
<evidence type="ECO:0000313" key="3">
    <source>
        <dbReference type="Proteomes" id="UP000465622"/>
    </source>
</evidence>
<gene>
    <name evidence="2" type="ORF">hbim_02836</name>
    <name evidence="1" type="ORF">MMAGJ_17130</name>
</gene>
<evidence type="ECO:0000313" key="1">
    <source>
        <dbReference type="EMBL" id="BBX32431.1"/>
    </source>
</evidence>
<dbReference type="RefSeq" id="WP_036432943.1">
    <property type="nucleotide sequence ID" value="NZ_AP022567.1"/>
</dbReference>
<proteinExistence type="predicted"/>
<reference evidence="1 3" key="1">
    <citation type="journal article" date="2019" name="Emerg. Microbes Infect.">
        <title>Comprehensive subspecies identification of 175 nontuberculous mycobacteria species based on 7547 genomic profiles.</title>
        <authorList>
            <person name="Matsumoto Y."/>
            <person name="Kinjo T."/>
            <person name="Motooka D."/>
            <person name="Nabeya D."/>
            <person name="Jung N."/>
            <person name="Uechi K."/>
            <person name="Horii T."/>
            <person name="Iida T."/>
            <person name="Fujita J."/>
            <person name="Nakamura S."/>
        </authorList>
    </citation>
    <scope>NUCLEOTIDE SEQUENCE [LARGE SCALE GENOMIC DNA]</scope>
    <source>
        <strain evidence="1 3">JCM 12375</strain>
    </source>
</reference>
<accession>A0AAI8XNG6</accession>
<evidence type="ECO:0000313" key="2">
    <source>
        <dbReference type="EMBL" id="BDY28900.1"/>
    </source>
</evidence>
<keyword evidence="3" id="KW-1185">Reference proteome</keyword>
<protein>
    <submittedName>
        <fullName evidence="2">Uncharacterized protein</fullName>
    </submittedName>
</protein>
<sequence>MNDLLWNRCSGPADLAVIESIPLAERGRPESTYWDIKGAAMTGTSSTLLSAAADRKPVVGCPLLRTSHA</sequence>
<dbReference type="EMBL" id="AP027452">
    <property type="protein sequence ID" value="BDY28900.1"/>
    <property type="molecule type" value="Genomic_DNA"/>
</dbReference>
<evidence type="ECO:0000313" key="4">
    <source>
        <dbReference type="Proteomes" id="UP001241092"/>
    </source>
</evidence>
<dbReference type="Proteomes" id="UP001241092">
    <property type="component" value="Chromosome"/>
</dbReference>
<name>A0AAI8XNG6_MYCME</name>
<reference evidence="2" key="3">
    <citation type="submission" date="2023-03" db="EMBL/GenBank/DDBJ databases">
        <title>Draft genome sequence of a Mycolicibacterium mageritense strain H4_3_1 isolated from a hybrid biological-inorganic system reactor.</title>
        <authorList>
            <person name="Feng X."/>
            <person name="Kazama D."/>
            <person name="Sato K."/>
            <person name="Kobayashi H."/>
        </authorList>
    </citation>
    <scope>NUCLEOTIDE SEQUENCE</scope>
    <source>
        <strain evidence="2">H4_3_1</strain>
    </source>
</reference>
<dbReference type="EMBL" id="AP022567">
    <property type="protein sequence ID" value="BBX32431.1"/>
    <property type="molecule type" value="Genomic_DNA"/>
</dbReference>
<dbReference type="Proteomes" id="UP000465622">
    <property type="component" value="Chromosome"/>
</dbReference>
<reference evidence="1" key="2">
    <citation type="submission" date="2020-02" db="EMBL/GenBank/DDBJ databases">
        <authorList>
            <person name="Matsumoto Y."/>
            <person name="Motooka D."/>
            <person name="Nakamura S."/>
        </authorList>
    </citation>
    <scope>NUCLEOTIDE SEQUENCE</scope>
    <source>
        <strain evidence="1">JCM 12375</strain>
    </source>
</reference>